<dbReference type="Proteomes" id="UP000299011">
    <property type="component" value="Plasmid pHME505"/>
</dbReference>
<evidence type="ECO:0000313" key="4">
    <source>
        <dbReference type="EMBL" id="ELZ97214.1"/>
    </source>
</evidence>
<evidence type="ECO:0000313" key="3">
    <source>
        <dbReference type="EMBL" id="AHZ24467.1"/>
    </source>
</evidence>
<reference evidence="4 7" key="3">
    <citation type="journal article" date="2014" name="PLoS Genet.">
        <title>Phylogenetically driven sequencing of extremely halophilic archaea reveals strategies for static and dynamic osmo-response.</title>
        <authorList>
            <person name="Becker E.A."/>
            <person name="Seitzer P.M."/>
            <person name="Tritt A."/>
            <person name="Larsen D."/>
            <person name="Krusor M."/>
            <person name="Yao A.I."/>
            <person name="Wu D."/>
            <person name="Madern D."/>
            <person name="Eisen J.A."/>
            <person name="Darling A.E."/>
            <person name="Facciotti M.T."/>
        </authorList>
    </citation>
    <scope>NUCLEOTIDE SEQUENCE [LARGE SCALE GENOMIC DNA]</scope>
    <source>
        <strain evidence="4">ATCC 33500</strain>
        <strain evidence="7">ATCC 33500 / DSM 1411 / JCM 8866 / NBRC 14739 / NCIMB 2177 / R-4</strain>
    </source>
</reference>
<dbReference type="EMBL" id="CP007554">
    <property type="protein sequence ID" value="AHZ24467.1"/>
    <property type="molecule type" value="Genomic_DNA"/>
</dbReference>
<dbReference type="InterPro" id="IPR013096">
    <property type="entry name" value="Cupin_2"/>
</dbReference>
<evidence type="ECO:0000313" key="6">
    <source>
        <dbReference type="Proteomes" id="UP000006469"/>
    </source>
</evidence>
<reference evidence="2 6" key="2">
    <citation type="journal article" date="2012" name="J. Bacteriol.">
        <title>Complete genome sequence of the metabolically versatile halophilic archaeon Haloferax mediterranei, a poly(3-hydroxybutyrate-co-3-hydroxyvalerate) producer.</title>
        <authorList>
            <person name="Han J."/>
            <person name="Zhang F."/>
            <person name="Hou J."/>
            <person name="Liu X."/>
            <person name="Li M."/>
            <person name="Liu H."/>
            <person name="Cai L."/>
            <person name="Zhang B."/>
            <person name="Chen Y."/>
            <person name="Zhou J."/>
            <person name="Hu S."/>
            <person name="Xiang H."/>
        </authorList>
    </citation>
    <scope>NUCLEOTIDE SEQUENCE [LARGE SCALE GENOMIC DNA]</scope>
    <source>
        <strain evidence="6">ATCC 33500 / DSM 1411 / JCM 8866 / NBRC 14739 / NCIMB 2177 / R-4</strain>
        <strain evidence="2">CGMCC 1.2087</strain>
        <plasmid evidence="6">pHM500</plasmid>
    </source>
</reference>
<dbReference type="Pfam" id="PF07883">
    <property type="entry name" value="Cupin_2"/>
    <property type="match status" value="1"/>
</dbReference>
<dbReference type="InterPro" id="IPR011051">
    <property type="entry name" value="RmlC_Cupin_sf"/>
</dbReference>
<evidence type="ECO:0000259" key="1">
    <source>
        <dbReference type="Pfam" id="PF07883"/>
    </source>
</evidence>
<accession>I3RB60</accession>
<dbReference type="SUPFAM" id="SSF51182">
    <property type="entry name" value="RmlC-like cupins"/>
    <property type="match status" value="1"/>
</dbReference>
<protein>
    <submittedName>
        <fullName evidence="5">Cupin domain-containing protein</fullName>
    </submittedName>
</protein>
<reference evidence="3 8" key="4">
    <citation type="submission" date="2014-04" db="EMBL/GenBank/DDBJ databases">
        <title>Transcriptional profiles of Haloferax mediterranei on the basis of nitrogen availability.</title>
        <authorList>
            <person name="Bautista V."/>
        </authorList>
    </citation>
    <scope>NUCLEOTIDE SEQUENCE [LARGE SCALE GENOMIC DNA]</scope>
    <source>
        <strain evidence="3">ATCC 33500</strain>
        <strain evidence="8">ATCC 33500 / DSM 1411 / JCM 8866 / NBRC 14739 / NCIMB 2177 / R-4</strain>
        <plasmid evidence="3">HMPLAS1</plasmid>
        <plasmid evidence="8">Plasmid HMPLAS1</plasmid>
    </source>
</reference>
<feature type="domain" description="Cupin type-2" evidence="1">
    <location>
        <begin position="38"/>
        <end position="104"/>
    </location>
</feature>
<evidence type="ECO:0000313" key="2">
    <source>
        <dbReference type="EMBL" id="AFK21470.1"/>
    </source>
</evidence>
<evidence type="ECO:0000313" key="9">
    <source>
        <dbReference type="Proteomes" id="UP000299011"/>
    </source>
</evidence>
<keyword evidence="7" id="KW-1185">Reference proteome</keyword>
<dbReference type="InterPro" id="IPR014710">
    <property type="entry name" value="RmlC-like_jellyroll"/>
</dbReference>
<geneLocation type="plasmid" evidence="2 6">
    <name>pHM500</name>
</geneLocation>
<dbReference type="OrthoDB" id="82049at2157"/>
<evidence type="ECO:0000313" key="5">
    <source>
        <dbReference type="EMBL" id="QCQ76865.1"/>
    </source>
</evidence>
<dbReference type="Gene3D" id="2.60.120.10">
    <property type="entry name" value="Jelly Rolls"/>
    <property type="match status" value="1"/>
</dbReference>
<reference evidence="5 9" key="6">
    <citation type="submission" date="2019-04" db="EMBL/GenBank/DDBJ databases">
        <title>Methylomes of two halophilic Archaea, Haloarcula marismortui and Haloferax mediterranei.</title>
        <authorList>
            <person name="DasSarma S."/>
            <person name="DasSarma P."/>
            <person name="DasSarma S."/>
            <person name="Fomenkov A."/>
            <person name="Vincze T."/>
            <person name="Anton B.P."/>
            <person name="Roberts R.J."/>
        </authorList>
    </citation>
    <scope>NUCLEOTIDE SEQUENCE [LARGE SCALE GENOMIC DNA]</scope>
    <source>
        <strain evidence="5">ATCC 33500</strain>
        <strain evidence="9">ATCC 33500 / DSM 1411 / JCM 8866 / NBRC 14739 / NCIMB 2177 / R-4</strain>
        <plasmid evidence="5 9">pHME505</plasmid>
    </source>
</reference>
<gene>
    <name evidence="2" type="ordered locus">HFX_6349</name>
    <name evidence="3" type="ORF">BM92_16265</name>
    <name evidence="4" type="ORF">C439_17868</name>
    <name evidence="5" type="ORF">E6P09_16180</name>
</gene>
<geneLocation type="plasmid" evidence="3 8">
    <name>HMPLAS1</name>
</geneLocation>
<sequence>MHKHASLSNLELHDVEHADAKVRAVGYELRPEKMRPTVWVFEAGGSGPMHRQTEQEELYHVLSGRFEMVFADDDGTVTETLELASGDIVVVSPNEVRQLRCLDAGEVFVVGAPNVKDDGVVVD</sequence>
<dbReference type="PATRIC" id="fig|523841.21.peg.3586"/>
<geneLocation type="plasmid" evidence="5 9">
    <name>pHME505</name>
</geneLocation>
<proteinExistence type="predicted"/>
<evidence type="ECO:0000313" key="8">
    <source>
        <dbReference type="Proteomes" id="UP000027075"/>
    </source>
</evidence>
<dbReference type="EMBL" id="AOLO01000015">
    <property type="protein sequence ID" value="ELZ97214.1"/>
    <property type="molecule type" value="Genomic_DNA"/>
</dbReference>
<name>I3RB60_HALMT</name>
<dbReference type="HOGENOM" id="CLU_144575_0_0_2"/>
<dbReference type="RefSeq" id="WP_004060780.1">
    <property type="nucleotide sequence ID" value="NC_017944.1"/>
</dbReference>
<dbReference type="EMBL" id="CP001871">
    <property type="protein sequence ID" value="AFK21470.1"/>
    <property type="molecule type" value="Genomic_DNA"/>
</dbReference>
<dbReference type="EMBL" id="CP039140">
    <property type="protein sequence ID" value="QCQ76865.1"/>
    <property type="molecule type" value="Genomic_DNA"/>
</dbReference>
<dbReference type="Proteomes" id="UP000011603">
    <property type="component" value="Unassembled WGS sequence"/>
</dbReference>
<dbReference type="KEGG" id="hme:HFX_6349"/>
<evidence type="ECO:0000313" key="7">
    <source>
        <dbReference type="Proteomes" id="UP000011603"/>
    </source>
</evidence>
<dbReference type="GeneID" id="40157987"/>
<dbReference type="Proteomes" id="UP000027075">
    <property type="component" value="Plasmid HMPLAS1"/>
</dbReference>
<dbReference type="Proteomes" id="UP000006469">
    <property type="component" value="Plasmid pHM500"/>
</dbReference>
<keyword evidence="2" id="KW-0614">Plasmid</keyword>
<dbReference type="AlphaFoldDB" id="I3RB60"/>
<reference evidence="2" key="1">
    <citation type="journal article" date="2012" name="Appl. Environ. Microbiol.">
        <title>Identification of the haloarchaeal phasin (PhaP) that functions in polyhydroxyalkanoate accumulation and granule formation in Haloferax mediterranei.</title>
        <authorList>
            <person name="Cai S."/>
            <person name="Cai L."/>
            <person name="Liu H."/>
            <person name="Liu X."/>
            <person name="Han J."/>
            <person name="Zhou J."/>
            <person name="Xiang H."/>
        </authorList>
    </citation>
    <scope>NUCLEOTIDE SEQUENCE</scope>
    <source>
        <strain evidence="2">CGMCC 1.2087</strain>
    </source>
</reference>
<reference evidence="2" key="5">
    <citation type="submission" date="2014-05" db="EMBL/GenBank/DDBJ databases">
        <authorList>
            <person name="Wang L."/>
            <person name="Yang H."/>
            <person name="Xiang H."/>
        </authorList>
    </citation>
    <scope>NUCLEOTIDE SEQUENCE</scope>
    <source>
        <strain evidence="2">CGMCC 1.2087</strain>
        <plasmid evidence="2">pHM500</plasmid>
    </source>
</reference>
<organism evidence="2 6">
    <name type="scientific">Haloferax mediterranei (strain ATCC 33500 / DSM 1411 / JCM 8866 / NBRC 14739 / NCIMB 2177 / R-4)</name>
    <name type="common">Halobacterium mediterranei</name>
    <dbReference type="NCBI Taxonomy" id="523841"/>
    <lineage>
        <taxon>Archaea</taxon>
        <taxon>Methanobacteriati</taxon>
        <taxon>Methanobacteriota</taxon>
        <taxon>Stenosarchaea group</taxon>
        <taxon>Halobacteria</taxon>
        <taxon>Halobacteriales</taxon>
        <taxon>Haloferacaceae</taxon>
        <taxon>Haloferax</taxon>
    </lineage>
</organism>